<dbReference type="InterPro" id="IPR032710">
    <property type="entry name" value="NTF2-like_dom_sf"/>
</dbReference>
<comment type="caution">
    <text evidence="2">The sequence shown here is derived from an EMBL/GenBank/DDBJ whole genome shotgun (WGS) entry which is preliminary data.</text>
</comment>
<dbReference type="Proteomes" id="UP000297776">
    <property type="component" value="Unassembled WGS sequence"/>
</dbReference>
<proteinExistence type="predicted"/>
<evidence type="ECO:0000259" key="1">
    <source>
        <dbReference type="Pfam" id="PF14534"/>
    </source>
</evidence>
<feature type="domain" description="DUF4440" evidence="1">
    <location>
        <begin position="12"/>
        <end position="100"/>
    </location>
</feature>
<dbReference type="AlphaFoldDB" id="A0A4Y8LHM8"/>
<sequence length="117" mass="13080">MNLLKETILFHEKELLDNTKRLSLKDLDGLIHEEFLEFGKSGGTFRKADLMTEGGAGTIDVEVLGFDIRPLSEDTVQAIYQSRNKVTGAVANRCSIWKKEKVGRQMIFHQGTAAAKI</sequence>
<name>A0A4Y8LHM8_9BACL</name>
<keyword evidence="3" id="KW-1185">Reference proteome</keyword>
<protein>
    <submittedName>
        <fullName evidence="2">DUF4440 domain-containing protein</fullName>
    </submittedName>
</protein>
<organism evidence="2 3">
    <name type="scientific">Jeotgalibacillus salarius</name>
    <dbReference type="NCBI Taxonomy" id="546023"/>
    <lineage>
        <taxon>Bacteria</taxon>
        <taxon>Bacillati</taxon>
        <taxon>Bacillota</taxon>
        <taxon>Bacilli</taxon>
        <taxon>Bacillales</taxon>
        <taxon>Caryophanaceae</taxon>
        <taxon>Jeotgalibacillus</taxon>
    </lineage>
</organism>
<dbReference type="OrthoDB" id="121974at2"/>
<evidence type="ECO:0000313" key="3">
    <source>
        <dbReference type="Proteomes" id="UP000297776"/>
    </source>
</evidence>
<accession>A0A4Y8LHM8</accession>
<gene>
    <name evidence="2" type="ORF">E2626_07090</name>
</gene>
<reference evidence="2 3" key="1">
    <citation type="submission" date="2019-03" db="EMBL/GenBank/DDBJ databases">
        <authorList>
            <person name="Yang Y."/>
        </authorList>
    </citation>
    <scope>NUCLEOTIDE SEQUENCE [LARGE SCALE GENOMIC DNA]</scope>
    <source>
        <strain evidence="2 3">ASL-1</strain>
    </source>
</reference>
<dbReference type="InterPro" id="IPR027843">
    <property type="entry name" value="DUF4440"/>
</dbReference>
<evidence type="ECO:0000313" key="2">
    <source>
        <dbReference type="EMBL" id="TFE02336.1"/>
    </source>
</evidence>
<dbReference type="RefSeq" id="WP_134381037.1">
    <property type="nucleotide sequence ID" value="NZ_SORX01000003.1"/>
</dbReference>
<dbReference type="Pfam" id="PF14534">
    <property type="entry name" value="DUF4440"/>
    <property type="match status" value="1"/>
</dbReference>
<dbReference type="SUPFAM" id="SSF54427">
    <property type="entry name" value="NTF2-like"/>
    <property type="match status" value="1"/>
</dbReference>
<dbReference type="EMBL" id="SORX01000003">
    <property type="protein sequence ID" value="TFE02336.1"/>
    <property type="molecule type" value="Genomic_DNA"/>
</dbReference>